<dbReference type="PANTHER" id="PTHR43065">
    <property type="entry name" value="SENSOR HISTIDINE KINASE"/>
    <property type="match status" value="1"/>
</dbReference>
<dbReference type="SUPFAM" id="SSF55785">
    <property type="entry name" value="PYP-like sensor domain (PAS domain)"/>
    <property type="match status" value="3"/>
</dbReference>
<dbReference type="SMART" id="SM00091">
    <property type="entry name" value="PAS"/>
    <property type="match status" value="1"/>
</dbReference>
<dbReference type="Proteomes" id="UP000464787">
    <property type="component" value="Chromosome"/>
</dbReference>
<evidence type="ECO:0000256" key="3">
    <source>
        <dbReference type="ARBA" id="ARBA00022553"/>
    </source>
</evidence>
<dbReference type="Pfam" id="PF08447">
    <property type="entry name" value="PAS_3"/>
    <property type="match status" value="1"/>
</dbReference>
<feature type="domain" description="Histidine kinase" evidence="5">
    <location>
        <begin position="459"/>
        <end position="680"/>
    </location>
</feature>
<evidence type="ECO:0000313" key="9">
    <source>
        <dbReference type="EMBL" id="QHI98094.1"/>
    </source>
</evidence>
<dbReference type="Gene3D" id="2.10.70.100">
    <property type="match status" value="1"/>
</dbReference>
<dbReference type="Gene3D" id="3.30.565.10">
    <property type="entry name" value="Histidine kinase-like ATPase, C-terminal domain"/>
    <property type="match status" value="1"/>
</dbReference>
<dbReference type="InterPro" id="IPR004358">
    <property type="entry name" value="Sig_transdc_His_kin-like_C"/>
</dbReference>
<dbReference type="Pfam" id="PF08448">
    <property type="entry name" value="PAS_4"/>
    <property type="match status" value="2"/>
</dbReference>
<evidence type="ECO:0000256" key="2">
    <source>
        <dbReference type="ARBA" id="ARBA00012438"/>
    </source>
</evidence>
<dbReference type="EC" id="2.7.13.3" evidence="2"/>
<dbReference type="InterPro" id="IPR003661">
    <property type="entry name" value="HisK_dim/P_dom"/>
</dbReference>
<dbReference type="SUPFAM" id="SSF52172">
    <property type="entry name" value="CheY-like"/>
    <property type="match status" value="1"/>
</dbReference>
<feature type="domain" description="PAS" evidence="7">
    <location>
        <begin position="337"/>
        <end position="390"/>
    </location>
</feature>
<dbReference type="InterPro" id="IPR003594">
    <property type="entry name" value="HATPase_dom"/>
</dbReference>
<dbReference type="SUPFAM" id="SSF47384">
    <property type="entry name" value="Homodimeric domain of signal transducing histidine kinase"/>
    <property type="match status" value="1"/>
</dbReference>
<dbReference type="PROSITE" id="PS50112">
    <property type="entry name" value="PAS"/>
    <property type="match status" value="1"/>
</dbReference>
<feature type="domain" description="Response regulatory" evidence="6">
    <location>
        <begin position="705"/>
        <end position="818"/>
    </location>
</feature>
<dbReference type="EMBL" id="CP047650">
    <property type="protein sequence ID" value="QHI98094.1"/>
    <property type="molecule type" value="Genomic_DNA"/>
</dbReference>
<name>A0A857J2E7_9BURK</name>
<dbReference type="CDD" id="cd00130">
    <property type="entry name" value="PAS"/>
    <property type="match status" value="1"/>
</dbReference>
<gene>
    <name evidence="9" type="ORF">GT347_08860</name>
</gene>
<dbReference type="NCBIfam" id="TIGR00229">
    <property type="entry name" value="sensory_box"/>
    <property type="match status" value="2"/>
</dbReference>
<dbReference type="InterPro" id="IPR035965">
    <property type="entry name" value="PAS-like_dom_sf"/>
</dbReference>
<dbReference type="CDD" id="cd00082">
    <property type="entry name" value="HisKA"/>
    <property type="match status" value="1"/>
</dbReference>
<protein>
    <recommendedName>
        <fullName evidence="2">histidine kinase</fullName>
        <ecNumber evidence="2">2.7.13.3</ecNumber>
    </recommendedName>
</protein>
<dbReference type="PROSITE" id="PS50113">
    <property type="entry name" value="PAC"/>
    <property type="match status" value="1"/>
</dbReference>
<comment type="catalytic activity">
    <reaction evidence="1">
        <text>ATP + protein L-histidine = ADP + protein N-phospho-L-histidine.</text>
        <dbReference type="EC" id="2.7.13.3"/>
    </reaction>
</comment>
<dbReference type="Gene3D" id="3.40.50.2300">
    <property type="match status" value="1"/>
</dbReference>
<dbReference type="SMART" id="SM00387">
    <property type="entry name" value="HATPase_c"/>
    <property type="match status" value="1"/>
</dbReference>
<evidence type="ECO:0000256" key="1">
    <source>
        <dbReference type="ARBA" id="ARBA00000085"/>
    </source>
</evidence>
<feature type="domain" description="PAC" evidence="8">
    <location>
        <begin position="256"/>
        <end position="308"/>
    </location>
</feature>
<dbReference type="AlphaFoldDB" id="A0A857J2E7"/>
<evidence type="ECO:0000313" key="10">
    <source>
        <dbReference type="Proteomes" id="UP000464787"/>
    </source>
</evidence>
<dbReference type="PANTHER" id="PTHR43065:SF49">
    <property type="entry name" value="HISTIDINE KINASE"/>
    <property type="match status" value="1"/>
</dbReference>
<evidence type="ECO:0000259" key="8">
    <source>
        <dbReference type="PROSITE" id="PS50113"/>
    </source>
</evidence>
<dbReference type="InterPro" id="IPR036890">
    <property type="entry name" value="HATPase_C_sf"/>
</dbReference>
<dbReference type="RefSeq" id="WP_160551611.1">
    <property type="nucleotide sequence ID" value="NZ_CP047650.1"/>
</dbReference>
<dbReference type="Pfam" id="PF00512">
    <property type="entry name" value="HisKA"/>
    <property type="match status" value="1"/>
</dbReference>
<dbReference type="PROSITE" id="PS50109">
    <property type="entry name" value="HIS_KIN"/>
    <property type="match status" value="1"/>
</dbReference>
<dbReference type="InterPro" id="IPR013655">
    <property type="entry name" value="PAS_fold_3"/>
</dbReference>
<keyword evidence="10" id="KW-1185">Reference proteome</keyword>
<dbReference type="InterPro" id="IPR011006">
    <property type="entry name" value="CheY-like_superfamily"/>
</dbReference>
<evidence type="ECO:0000256" key="4">
    <source>
        <dbReference type="PROSITE-ProRule" id="PRU00169"/>
    </source>
</evidence>
<dbReference type="Pfam" id="PF00072">
    <property type="entry name" value="Response_reg"/>
    <property type="match status" value="1"/>
</dbReference>
<dbReference type="InterPro" id="IPR005467">
    <property type="entry name" value="His_kinase_dom"/>
</dbReference>
<reference evidence="9 10" key="1">
    <citation type="submission" date="2020-01" db="EMBL/GenBank/DDBJ databases">
        <title>Genome sequencing of strain KACC 21265.</title>
        <authorList>
            <person name="Heo J."/>
            <person name="Kim S.-J."/>
            <person name="Kim J.-S."/>
            <person name="Hong S.-B."/>
            <person name="Kwon S.-W."/>
        </authorList>
    </citation>
    <scope>NUCLEOTIDE SEQUENCE [LARGE SCALE GENOMIC DNA]</scope>
    <source>
        <strain evidence="9 10">KACC 21265</strain>
    </source>
</reference>
<dbReference type="SMART" id="SM00448">
    <property type="entry name" value="REC"/>
    <property type="match status" value="1"/>
</dbReference>
<dbReference type="SUPFAM" id="SSF55874">
    <property type="entry name" value="ATPase domain of HSP90 chaperone/DNA topoisomerase II/histidine kinase"/>
    <property type="match status" value="1"/>
</dbReference>
<dbReference type="Gene3D" id="3.30.450.20">
    <property type="entry name" value="PAS domain"/>
    <property type="match status" value="3"/>
</dbReference>
<evidence type="ECO:0000259" key="5">
    <source>
        <dbReference type="PROSITE" id="PS50109"/>
    </source>
</evidence>
<dbReference type="Gene3D" id="1.10.287.130">
    <property type="match status" value="1"/>
</dbReference>
<evidence type="ECO:0000259" key="7">
    <source>
        <dbReference type="PROSITE" id="PS50112"/>
    </source>
</evidence>
<organism evidence="9 10">
    <name type="scientific">Xylophilus rhododendri</name>
    <dbReference type="NCBI Taxonomy" id="2697032"/>
    <lineage>
        <taxon>Bacteria</taxon>
        <taxon>Pseudomonadati</taxon>
        <taxon>Pseudomonadota</taxon>
        <taxon>Betaproteobacteria</taxon>
        <taxon>Burkholderiales</taxon>
        <taxon>Xylophilus</taxon>
    </lineage>
</organism>
<dbReference type="Pfam" id="PF02518">
    <property type="entry name" value="HATPase_c"/>
    <property type="match status" value="1"/>
</dbReference>
<feature type="modified residue" description="4-aspartylphosphate" evidence="4">
    <location>
        <position position="756"/>
    </location>
</feature>
<keyword evidence="3 4" id="KW-0597">Phosphoprotein</keyword>
<evidence type="ECO:0000259" key="6">
    <source>
        <dbReference type="PROSITE" id="PS50110"/>
    </source>
</evidence>
<dbReference type="InterPro" id="IPR013656">
    <property type="entry name" value="PAS_4"/>
</dbReference>
<dbReference type="InterPro" id="IPR000014">
    <property type="entry name" value="PAS"/>
</dbReference>
<dbReference type="KEGG" id="xyk:GT347_08860"/>
<dbReference type="PROSITE" id="PS50110">
    <property type="entry name" value="RESPONSE_REGULATORY"/>
    <property type="match status" value="1"/>
</dbReference>
<dbReference type="InterPro" id="IPR036097">
    <property type="entry name" value="HisK_dim/P_sf"/>
</dbReference>
<dbReference type="SMART" id="SM00388">
    <property type="entry name" value="HisKA"/>
    <property type="match status" value="1"/>
</dbReference>
<dbReference type="InterPro" id="IPR001789">
    <property type="entry name" value="Sig_transdc_resp-reg_receiver"/>
</dbReference>
<accession>A0A857J2E7</accession>
<dbReference type="InterPro" id="IPR000700">
    <property type="entry name" value="PAS-assoc_C"/>
</dbReference>
<dbReference type="GO" id="GO:0000155">
    <property type="term" value="F:phosphorelay sensor kinase activity"/>
    <property type="evidence" value="ECO:0007669"/>
    <property type="project" value="InterPro"/>
</dbReference>
<proteinExistence type="predicted"/>
<dbReference type="PRINTS" id="PR00344">
    <property type="entry name" value="BCTRLSENSOR"/>
</dbReference>
<sequence>MSAFVPPRPTPAPDGLPGAEALIAGGETGQRLRAFDWSAHALGPPARWPAALRTAVNLILSVPESIYICWGPALHFFHNDPYVPMLGPRLGQSIGTTLPRLWPDAWEAVRPDVEAALAGGTVQHVDVPIAMARHGVPEQTWWTYSFSPLRDETGAVAGVFCITNEQTERILSLQARELGERRLDVAQATGLLGFFEWDVRSAMARGDANFARAYGFAPEEAERGIALRAIVDRADPEHRDSYAASVAASAARADDYEREVKVRRPDGSVRWLMVRARCAASGPDGPLVFTGIVVDITAAKNAEELLRRANESLELRVAQRTRERDRAWNLSRDLMGVADTEGVWISVNPAWERLLGWRPEQIVGRTSHWLIHPDDQERTRQEERSLAAGTVTERFVNRFCDTQARYHWLSWTAVMEGGLLYCSARDVTEATEHQAQLEHTRDALRQAQKMEAIGQLTGGVAHDFNNLLTVIRSSVDLLRHPRMNEDRRGRYLEAISDTVDRASRLTGQLLAFARRQALQPEVFEVNQRVRSVAEMIRTMVGSLVRLEVRCTPQPLHTHADTSQFDTALVNLAVNARDAMQGQGELHIEVRRTDAIPAQGAHPAVSGDFVVVHVADEGHGMAPELMDKIFEPFFTTKPVGKGTGLGLSQVFGFVQQSGGQTRVRSAPGEGTRLSLYLPAVAAPPAAPVAVLAAREVAPAPAREGLLVLLVEDNEEVGPFAEQVLQALGYRTRWATHAEQALEWLAEPGERIDAVLTDVMMPGISGVELAQRLRVSHPGLPVVLTSGYSHVLAQDGGHGFTLVQKPYSVETLGAALERVLEHGRA</sequence>